<dbReference type="GO" id="GO:0051480">
    <property type="term" value="P:regulation of cytosolic calcium ion concentration"/>
    <property type="evidence" value="ECO:0007669"/>
    <property type="project" value="TreeGrafter"/>
</dbReference>
<keyword evidence="7" id="KW-0407">Ion channel</keyword>
<evidence type="ECO:0000313" key="10">
    <source>
        <dbReference type="EMBL" id="VEL07771.1"/>
    </source>
</evidence>
<dbReference type="PANTHER" id="PTHR10117:SF54">
    <property type="entry name" value="TRANSIENT RECEPTOR POTENTIAL-GAMMA PROTEIN"/>
    <property type="match status" value="1"/>
</dbReference>
<keyword evidence="5" id="KW-0406">Ion transport</keyword>
<dbReference type="EMBL" id="CAAALY010002443">
    <property type="protein sequence ID" value="VEL07771.1"/>
    <property type="molecule type" value="Genomic_DNA"/>
</dbReference>
<dbReference type="GO" id="GO:0005886">
    <property type="term" value="C:plasma membrane"/>
    <property type="evidence" value="ECO:0007669"/>
    <property type="project" value="TreeGrafter"/>
</dbReference>
<comment type="caution">
    <text evidence="10">The sequence shown here is derived from an EMBL/GenBank/DDBJ whole genome shotgun (WGS) entry which is preliminary data.</text>
</comment>
<keyword evidence="3 8" id="KW-0812">Transmembrane</keyword>
<keyword evidence="6 8" id="KW-0472">Membrane</keyword>
<dbReference type="Pfam" id="PF00520">
    <property type="entry name" value="Ion_trans"/>
    <property type="match status" value="1"/>
</dbReference>
<keyword evidence="4 8" id="KW-1133">Transmembrane helix</keyword>
<dbReference type="GO" id="GO:0070679">
    <property type="term" value="F:inositol 1,4,5 trisphosphate binding"/>
    <property type="evidence" value="ECO:0007669"/>
    <property type="project" value="TreeGrafter"/>
</dbReference>
<protein>
    <recommendedName>
        <fullName evidence="9">Ion transport domain-containing protein</fullName>
    </recommendedName>
</protein>
<dbReference type="Proteomes" id="UP000784294">
    <property type="component" value="Unassembled WGS sequence"/>
</dbReference>
<dbReference type="InterPro" id="IPR002153">
    <property type="entry name" value="TRPC_channel"/>
</dbReference>
<evidence type="ECO:0000256" key="8">
    <source>
        <dbReference type="SAM" id="Phobius"/>
    </source>
</evidence>
<dbReference type="AlphaFoldDB" id="A0A3S4ZC56"/>
<dbReference type="GO" id="GO:0034703">
    <property type="term" value="C:cation channel complex"/>
    <property type="evidence" value="ECO:0007669"/>
    <property type="project" value="TreeGrafter"/>
</dbReference>
<dbReference type="PANTHER" id="PTHR10117">
    <property type="entry name" value="TRANSIENT RECEPTOR POTENTIAL CHANNEL"/>
    <property type="match status" value="1"/>
</dbReference>
<evidence type="ECO:0000256" key="1">
    <source>
        <dbReference type="ARBA" id="ARBA00004141"/>
    </source>
</evidence>
<evidence type="ECO:0000256" key="2">
    <source>
        <dbReference type="ARBA" id="ARBA00022448"/>
    </source>
</evidence>
<keyword evidence="11" id="KW-1185">Reference proteome</keyword>
<feature type="non-terminal residue" evidence="10">
    <location>
        <position position="1"/>
    </location>
</feature>
<dbReference type="InterPro" id="IPR005821">
    <property type="entry name" value="Ion_trans_dom"/>
</dbReference>
<organism evidence="10 11">
    <name type="scientific">Protopolystoma xenopodis</name>
    <dbReference type="NCBI Taxonomy" id="117903"/>
    <lineage>
        <taxon>Eukaryota</taxon>
        <taxon>Metazoa</taxon>
        <taxon>Spiralia</taxon>
        <taxon>Lophotrochozoa</taxon>
        <taxon>Platyhelminthes</taxon>
        <taxon>Monogenea</taxon>
        <taxon>Polyopisthocotylea</taxon>
        <taxon>Polystomatidea</taxon>
        <taxon>Polystomatidae</taxon>
        <taxon>Protopolystoma</taxon>
    </lineage>
</organism>
<feature type="transmembrane region" description="Helical" evidence="8">
    <location>
        <begin position="63"/>
        <end position="88"/>
    </location>
</feature>
<evidence type="ECO:0000256" key="5">
    <source>
        <dbReference type="ARBA" id="ARBA00023065"/>
    </source>
</evidence>
<proteinExistence type="predicted"/>
<evidence type="ECO:0000256" key="4">
    <source>
        <dbReference type="ARBA" id="ARBA00022989"/>
    </source>
</evidence>
<evidence type="ECO:0000256" key="7">
    <source>
        <dbReference type="ARBA" id="ARBA00023303"/>
    </source>
</evidence>
<evidence type="ECO:0000259" key="9">
    <source>
        <dbReference type="Pfam" id="PF00520"/>
    </source>
</evidence>
<dbReference type="OrthoDB" id="2373987at2759"/>
<comment type="subcellular location">
    <subcellularLocation>
        <location evidence="1">Membrane</location>
        <topology evidence="1">Multi-pass membrane protein</topology>
    </subcellularLocation>
</comment>
<accession>A0A3S4ZC56</accession>
<feature type="domain" description="Ion transport" evidence="9">
    <location>
        <begin position="27"/>
        <end position="113"/>
    </location>
</feature>
<keyword evidence="2" id="KW-0813">Transport</keyword>
<dbReference type="GO" id="GO:0015279">
    <property type="term" value="F:store-operated calcium channel activity"/>
    <property type="evidence" value="ECO:0007669"/>
    <property type="project" value="TreeGrafter"/>
</dbReference>
<name>A0A3S4ZC56_9PLAT</name>
<evidence type="ECO:0000256" key="3">
    <source>
        <dbReference type="ARBA" id="ARBA00022692"/>
    </source>
</evidence>
<reference evidence="10" key="1">
    <citation type="submission" date="2018-11" db="EMBL/GenBank/DDBJ databases">
        <authorList>
            <consortium name="Pathogen Informatics"/>
        </authorList>
    </citation>
    <scope>NUCLEOTIDE SEQUENCE</scope>
</reference>
<sequence length="129" mass="15157">VNRYPELRFLERANWDAFDPVLISECLFSTANIFSTLRLVQIFTVNPHLGPLQISLGRMLNDILKFFCVYLLVLIAFACGMNQLFWFFAQERGKNCAHTGLRHWHPKVNDTDNKDIYEYCVTRGKYFTK</sequence>
<evidence type="ECO:0000313" key="11">
    <source>
        <dbReference type="Proteomes" id="UP000784294"/>
    </source>
</evidence>
<evidence type="ECO:0000256" key="6">
    <source>
        <dbReference type="ARBA" id="ARBA00023136"/>
    </source>
</evidence>
<gene>
    <name evidence="10" type="ORF">PXEA_LOCUS1211</name>
</gene>